<keyword evidence="3" id="KW-0804">Transcription</keyword>
<evidence type="ECO:0000313" key="6">
    <source>
        <dbReference type="EMBL" id="MEE2032045.1"/>
    </source>
</evidence>
<protein>
    <submittedName>
        <fullName evidence="6">TetR/AcrR family transcriptional regulator</fullName>
    </submittedName>
</protein>
<name>A0ABU7JPV0_9NOCA</name>
<dbReference type="Pfam" id="PF00440">
    <property type="entry name" value="TetR_N"/>
    <property type="match status" value="1"/>
</dbReference>
<dbReference type="InterPro" id="IPR050109">
    <property type="entry name" value="HTH-type_TetR-like_transc_reg"/>
</dbReference>
<sequence length="232" mass="25180">MTAARGRYISGEQTRTRLVEAAERLFARRGYDGVTLAEIRKTAGQHNSSVIGYYFGTKEGLLRAVFSHRLPAVNEERDAMVARLTVAKGELSTRDALWTIALPLAHTIGRGNHYVAMLNQLINRDQLAEHYTAADPAVTAGGRAAYIALKESITHLPDDVLNQRLLLVYASIVRSLARFDADGTPPDQGELSALVDAWEALLLAPMSPETVGSRRGIGESAIRRVGGDFPAG</sequence>
<comment type="caution">
    <text evidence="6">The sequence shown here is derived from an EMBL/GenBank/DDBJ whole genome shotgun (WGS) entry which is preliminary data.</text>
</comment>
<evidence type="ECO:0000256" key="1">
    <source>
        <dbReference type="ARBA" id="ARBA00023015"/>
    </source>
</evidence>
<organism evidence="6 7">
    <name type="scientific">Rhodococcus chondri</name>
    <dbReference type="NCBI Taxonomy" id="3065941"/>
    <lineage>
        <taxon>Bacteria</taxon>
        <taxon>Bacillati</taxon>
        <taxon>Actinomycetota</taxon>
        <taxon>Actinomycetes</taxon>
        <taxon>Mycobacteriales</taxon>
        <taxon>Nocardiaceae</taxon>
        <taxon>Rhodococcus</taxon>
    </lineage>
</organism>
<dbReference type="EMBL" id="JAUZMZ010000031">
    <property type="protein sequence ID" value="MEE2032045.1"/>
    <property type="molecule type" value="Genomic_DNA"/>
</dbReference>
<reference evidence="6 7" key="1">
    <citation type="submission" date="2023-08" db="EMBL/GenBank/DDBJ databases">
        <authorList>
            <person name="Girao M."/>
            <person name="Carvalho M.F."/>
        </authorList>
    </citation>
    <scope>NUCLEOTIDE SEQUENCE [LARGE SCALE GENOMIC DNA]</scope>
    <source>
        <strain evidence="6 7">CC-R104</strain>
    </source>
</reference>
<keyword evidence="1" id="KW-0805">Transcription regulation</keyword>
<evidence type="ECO:0000256" key="4">
    <source>
        <dbReference type="PROSITE-ProRule" id="PRU00335"/>
    </source>
</evidence>
<evidence type="ECO:0000256" key="3">
    <source>
        <dbReference type="ARBA" id="ARBA00023163"/>
    </source>
</evidence>
<dbReference type="InterPro" id="IPR001647">
    <property type="entry name" value="HTH_TetR"/>
</dbReference>
<gene>
    <name evidence="6" type="ORF">Q8814_07960</name>
</gene>
<dbReference type="PROSITE" id="PS50977">
    <property type="entry name" value="HTH_TETR_2"/>
    <property type="match status" value="1"/>
</dbReference>
<keyword evidence="7" id="KW-1185">Reference proteome</keyword>
<dbReference type="Proteomes" id="UP001331936">
    <property type="component" value="Unassembled WGS sequence"/>
</dbReference>
<dbReference type="InterPro" id="IPR009057">
    <property type="entry name" value="Homeodomain-like_sf"/>
</dbReference>
<accession>A0ABU7JPV0</accession>
<keyword evidence="2 4" id="KW-0238">DNA-binding</keyword>
<proteinExistence type="predicted"/>
<dbReference type="Gene3D" id="1.10.357.10">
    <property type="entry name" value="Tetracycline Repressor, domain 2"/>
    <property type="match status" value="1"/>
</dbReference>
<dbReference type="PANTHER" id="PTHR30055">
    <property type="entry name" value="HTH-TYPE TRANSCRIPTIONAL REGULATOR RUTR"/>
    <property type="match status" value="1"/>
</dbReference>
<evidence type="ECO:0000313" key="7">
    <source>
        <dbReference type="Proteomes" id="UP001331936"/>
    </source>
</evidence>
<dbReference type="RefSeq" id="WP_330151474.1">
    <property type="nucleotide sequence ID" value="NZ_JAUZMZ010000031.1"/>
</dbReference>
<feature type="domain" description="HTH tetR-type" evidence="5">
    <location>
        <begin position="12"/>
        <end position="73"/>
    </location>
</feature>
<dbReference type="SUPFAM" id="SSF46689">
    <property type="entry name" value="Homeodomain-like"/>
    <property type="match status" value="1"/>
</dbReference>
<comment type="caution">
    <text evidence="4">Lacks conserved residue(s) required for the propagation of feature annotation.</text>
</comment>
<dbReference type="PANTHER" id="PTHR30055:SF234">
    <property type="entry name" value="HTH-TYPE TRANSCRIPTIONAL REGULATOR BETI"/>
    <property type="match status" value="1"/>
</dbReference>
<evidence type="ECO:0000259" key="5">
    <source>
        <dbReference type="PROSITE" id="PS50977"/>
    </source>
</evidence>
<evidence type="ECO:0000256" key="2">
    <source>
        <dbReference type="ARBA" id="ARBA00023125"/>
    </source>
</evidence>